<dbReference type="PIRSF" id="PIRSF015945">
    <property type="entry name" value="ATPase_V1_F_euk"/>
    <property type="match status" value="1"/>
</dbReference>
<dbReference type="InterPro" id="IPR036906">
    <property type="entry name" value="ATPase_V1_fsu_sf"/>
</dbReference>
<dbReference type="Proteomes" id="UP000324585">
    <property type="component" value="Unassembled WGS sequence"/>
</dbReference>
<reference evidence="7" key="1">
    <citation type="journal article" date="2019" name="Nat. Commun.">
        <title>Expansion of phycobilisome linker gene families in mesophilic red algae.</title>
        <authorList>
            <person name="Lee J."/>
            <person name="Kim D."/>
            <person name="Bhattacharya D."/>
            <person name="Yoon H.S."/>
        </authorList>
    </citation>
    <scope>NUCLEOTIDE SEQUENCE [LARGE SCALE GENOMIC DNA]</scope>
    <source>
        <strain evidence="7">CCMP 1328</strain>
    </source>
</reference>
<accession>A0A5J4Z0W5</accession>
<dbReference type="FunFam" id="3.40.50.10580:FF:000004">
    <property type="entry name" value="V-type proton ATPase subunit F"/>
    <property type="match status" value="1"/>
</dbReference>
<organism evidence="6 7">
    <name type="scientific">Porphyridium purpureum</name>
    <name type="common">Red alga</name>
    <name type="synonym">Porphyridium cruentum</name>
    <dbReference type="NCBI Taxonomy" id="35688"/>
    <lineage>
        <taxon>Eukaryota</taxon>
        <taxon>Rhodophyta</taxon>
        <taxon>Bangiophyceae</taxon>
        <taxon>Porphyridiales</taxon>
        <taxon>Porphyridiaceae</taxon>
        <taxon>Porphyridium</taxon>
    </lineage>
</organism>
<dbReference type="PANTHER" id="PTHR13861">
    <property type="entry name" value="VACUOLAR ATP SYNTHASE SUBUNIT F"/>
    <property type="match status" value="1"/>
</dbReference>
<keyword evidence="2 5" id="KW-0813">Transport</keyword>
<dbReference type="GO" id="GO:0046961">
    <property type="term" value="F:proton-transporting ATPase activity, rotational mechanism"/>
    <property type="evidence" value="ECO:0007669"/>
    <property type="project" value="InterPro"/>
</dbReference>
<dbReference type="Pfam" id="PF01990">
    <property type="entry name" value="ATP-synt_F"/>
    <property type="match status" value="1"/>
</dbReference>
<sequence>MSKNKIVNREGGYLVAVIGDEDTVTGFLMAGVGKKDAKQSNYFVVSSKETPLQAIEEAFIGFTNRDDIAIILINQFIANQIRHVVNNFQKPVPAILEIPSKEHPYQPSKDSILQRVRNMLGNTD</sequence>
<keyword evidence="3 5" id="KW-0375">Hydrogen ion transport</keyword>
<dbReference type="EMBL" id="VRMN01000002">
    <property type="protein sequence ID" value="KAA8496493.1"/>
    <property type="molecule type" value="Genomic_DNA"/>
</dbReference>
<comment type="function">
    <text evidence="5">Subunit of the V1 complex of vacuolar(H+)-ATPase (V-ATPase), a multisubunit enzyme composed of a peripheral complex (V1) that hydrolyzes ATP and a membrane integral complex (V0) that translocates protons. V-ATPase is responsible for acidifying and maintaining the pH of intracellular compartments.</text>
</comment>
<comment type="subunit">
    <text evidence="5">V-ATPase is a heteromultimeric enzyme made up of two complexes: the ATP-hydrolytic V1 complex and the proton translocation V0 complex.</text>
</comment>
<keyword evidence="7" id="KW-1185">Reference proteome</keyword>
<dbReference type="GO" id="GO:0033180">
    <property type="term" value="C:proton-transporting V-type ATPase, V1 domain"/>
    <property type="evidence" value="ECO:0007669"/>
    <property type="project" value="InterPro"/>
</dbReference>
<evidence type="ECO:0000313" key="7">
    <source>
        <dbReference type="Proteomes" id="UP000324585"/>
    </source>
</evidence>
<dbReference type="Gene3D" id="3.40.50.10580">
    <property type="entry name" value="ATPase, V1 complex, subunit F"/>
    <property type="match status" value="1"/>
</dbReference>
<dbReference type="NCBIfam" id="TIGR01101">
    <property type="entry name" value="V_ATP_synt_F"/>
    <property type="match status" value="1"/>
</dbReference>
<evidence type="ECO:0000256" key="5">
    <source>
        <dbReference type="PIRNR" id="PIRNR015945"/>
    </source>
</evidence>
<dbReference type="InterPro" id="IPR005772">
    <property type="entry name" value="ATPase_V1-cplx_fsu_euk"/>
</dbReference>
<evidence type="ECO:0000256" key="1">
    <source>
        <dbReference type="ARBA" id="ARBA00010148"/>
    </source>
</evidence>
<name>A0A5J4Z0W5_PORPP</name>
<proteinExistence type="inferred from homology"/>
<evidence type="ECO:0000256" key="3">
    <source>
        <dbReference type="ARBA" id="ARBA00022781"/>
    </source>
</evidence>
<gene>
    <name evidence="6" type="ORF">FVE85_0222</name>
</gene>
<keyword evidence="4 5" id="KW-0406">Ion transport</keyword>
<dbReference type="SUPFAM" id="SSF159468">
    <property type="entry name" value="AtpF-like"/>
    <property type="match status" value="1"/>
</dbReference>
<dbReference type="OrthoDB" id="10261947at2759"/>
<dbReference type="PANTHER" id="PTHR13861:SF2">
    <property type="entry name" value="V-TYPE PROTON ATPASE SUBUNIT F"/>
    <property type="match status" value="1"/>
</dbReference>
<dbReference type="AlphaFoldDB" id="A0A5J4Z0W5"/>
<comment type="caution">
    <text evidence="6">The sequence shown here is derived from an EMBL/GenBank/DDBJ whole genome shotgun (WGS) entry which is preliminary data.</text>
</comment>
<dbReference type="InterPro" id="IPR008218">
    <property type="entry name" value="ATPase_V1-cplx_f_g_su"/>
</dbReference>
<evidence type="ECO:0000256" key="2">
    <source>
        <dbReference type="ARBA" id="ARBA00022448"/>
    </source>
</evidence>
<evidence type="ECO:0000313" key="6">
    <source>
        <dbReference type="EMBL" id="KAA8496493.1"/>
    </source>
</evidence>
<dbReference type="OMA" id="IIICQHI"/>
<comment type="similarity">
    <text evidence="1 5">Belongs to the V-ATPase F subunit family.</text>
</comment>
<protein>
    <recommendedName>
        <fullName evidence="5">V-type proton ATPase subunit F</fullName>
    </recommendedName>
</protein>
<evidence type="ECO:0000256" key="4">
    <source>
        <dbReference type="ARBA" id="ARBA00023065"/>
    </source>
</evidence>